<proteinExistence type="inferred from homology"/>
<keyword evidence="4 5" id="KW-0012">Acyltransferase</keyword>
<protein>
    <submittedName>
        <fullName evidence="5">Acyltransferase</fullName>
    </submittedName>
</protein>
<keyword evidence="6" id="KW-1185">Reference proteome</keyword>
<dbReference type="InterPro" id="IPR011004">
    <property type="entry name" value="Trimer_LpxA-like_sf"/>
</dbReference>
<comment type="similarity">
    <text evidence="1">Belongs to the transferase hexapeptide repeat family.</text>
</comment>
<dbReference type="InterPro" id="IPR018357">
    <property type="entry name" value="Hexapep_transf_CS"/>
</dbReference>
<dbReference type="RefSeq" id="WP_124925671.1">
    <property type="nucleotide sequence ID" value="NZ_BMOH01000005.1"/>
</dbReference>
<dbReference type="GO" id="GO:0008374">
    <property type="term" value="F:O-acyltransferase activity"/>
    <property type="evidence" value="ECO:0007669"/>
    <property type="project" value="TreeGrafter"/>
</dbReference>
<comment type="caution">
    <text evidence="5">The sequence shown here is derived from an EMBL/GenBank/DDBJ whole genome shotgun (WGS) entry which is preliminary data.</text>
</comment>
<gene>
    <name evidence="5" type="ORF">EHS89_08320</name>
</gene>
<evidence type="ECO:0000313" key="5">
    <source>
        <dbReference type="EMBL" id="RRD00201.1"/>
    </source>
</evidence>
<keyword evidence="2 5" id="KW-0808">Transferase</keyword>
<organism evidence="5 6">
    <name type="scientific">Amphritea balenae</name>
    <dbReference type="NCBI Taxonomy" id="452629"/>
    <lineage>
        <taxon>Bacteria</taxon>
        <taxon>Pseudomonadati</taxon>
        <taxon>Pseudomonadota</taxon>
        <taxon>Gammaproteobacteria</taxon>
        <taxon>Oceanospirillales</taxon>
        <taxon>Oceanospirillaceae</taxon>
        <taxon>Amphritea</taxon>
    </lineage>
</organism>
<sequence>MNITNLINKIIGNINKYYLRNVLRIRVGKNVVFNGMVAFQSRGQVEIDDNVVINSGNKYNPIGGGSKTQITALDGAFIKIGEGTGMSNVSIFSCDEVEIGKRCLLGNGTKIWDTNFHSISFVDRRGADDDVISKKIRIGDDVFIGGSVIILKGVDVGNKVIIGAGSVVTKSIPANEIWAGNPARFLRKINV</sequence>
<dbReference type="InterPro" id="IPR051159">
    <property type="entry name" value="Hexapeptide_acetyltransf"/>
</dbReference>
<evidence type="ECO:0000313" key="6">
    <source>
        <dbReference type="Proteomes" id="UP000267535"/>
    </source>
</evidence>
<dbReference type="AlphaFoldDB" id="A0A3P1SSU0"/>
<accession>A0A3P1SSU0</accession>
<dbReference type="SUPFAM" id="SSF51161">
    <property type="entry name" value="Trimeric LpxA-like enzymes"/>
    <property type="match status" value="1"/>
</dbReference>
<name>A0A3P1SSU0_9GAMM</name>
<dbReference type="Proteomes" id="UP000267535">
    <property type="component" value="Unassembled WGS sequence"/>
</dbReference>
<evidence type="ECO:0000256" key="2">
    <source>
        <dbReference type="ARBA" id="ARBA00022679"/>
    </source>
</evidence>
<evidence type="ECO:0000256" key="1">
    <source>
        <dbReference type="ARBA" id="ARBA00007274"/>
    </source>
</evidence>
<dbReference type="OrthoDB" id="9815592at2"/>
<dbReference type="PROSITE" id="PS00101">
    <property type="entry name" value="HEXAPEP_TRANSFERASES"/>
    <property type="match status" value="1"/>
</dbReference>
<dbReference type="CDD" id="cd04647">
    <property type="entry name" value="LbH_MAT_like"/>
    <property type="match status" value="1"/>
</dbReference>
<reference evidence="5 6" key="1">
    <citation type="submission" date="2018-11" db="EMBL/GenBank/DDBJ databases">
        <title>The draft genome sequence of Amphritea balenae JAMM 1525T.</title>
        <authorList>
            <person name="Fang Z."/>
            <person name="Zhang Y."/>
            <person name="Han X."/>
        </authorList>
    </citation>
    <scope>NUCLEOTIDE SEQUENCE [LARGE SCALE GENOMIC DNA]</scope>
    <source>
        <strain evidence="5 6">JAMM 1525</strain>
    </source>
</reference>
<keyword evidence="3" id="KW-0677">Repeat</keyword>
<dbReference type="PANTHER" id="PTHR23416">
    <property type="entry name" value="SIALIC ACID SYNTHASE-RELATED"/>
    <property type="match status" value="1"/>
</dbReference>
<dbReference type="InterPro" id="IPR001451">
    <property type="entry name" value="Hexapep"/>
</dbReference>
<dbReference type="Pfam" id="PF14602">
    <property type="entry name" value="Hexapep_2"/>
    <property type="match status" value="1"/>
</dbReference>
<dbReference type="EMBL" id="RQXV01000003">
    <property type="protein sequence ID" value="RRD00201.1"/>
    <property type="molecule type" value="Genomic_DNA"/>
</dbReference>
<evidence type="ECO:0000256" key="3">
    <source>
        <dbReference type="ARBA" id="ARBA00022737"/>
    </source>
</evidence>
<dbReference type="Gene3D" id="2.160.10.10">
    <property type="entry name" value="Hexapeptide repeat proteins"/>
    <property type="match status" value="1"/>
</dbReference>
<dbReference type="PANTHER" id="PTHR23416:SF23">
    <property type="entry name" value="ACETYLTRANSFERASE C18B11.09C-RELATED"/>
    <property type="match status" value="1"/>
</dbReference>
<evidence type="ECO:0000256" key="4">
    <source>
        <dbReference type="ARBA" id="ARBA00023315"/>
    </source>
</evidence>